<dbReference type="Gene3D" id="2.30.140.10">
    <property type="entry name" value="Spermidine synthase, tetramerisation domain"/>
    <property type="match status" value="1"/>
</dbReference>
<protein>
    <recommendedName>
        <fullName evidence="4">Polyamine aminopropyltransferase</fullName>
    </recommendedName>
    <alternativeName>
        <fullName evidence="4">Putrescine aminopropyltransferase</fullName>
        <shortName evidence="4">PAPT</shortName>
    </alternativeName>
    <alternativeName>
        <fullName evidence="4">Spermidine synthase</fullName>
        <shortName evidence="4">SPDS</shortName>
        <shortName evidence="4">SPDSY</shortName>
        <ecNumber evidence="4">2.5.1.16</ecNumber>
    </alternativeName>
</protein>
<dbReference type="Pfam" id="PF17284">
    <property type="entry name" value="Spermine_synt_N"/>
    <property type="match status" value="1"/>
</dbReference>
<dbReference type="SUPFAM" id="SSF53335">
    <property type="entry name" value="S-adenosyl-L-methionine-dependent methyltransferases"/>
    <property type="match status" value="1"/>
</dbReference>
<evidence type="ECO:0000256" key="1">
    <source>
        <dbReference type="ARBA" id="ARBA00007867"/>
    </source>
</evidence>
<organism evidence="7 8">
    <name type="scientific">Candidatus Roizmanbacteria bacterium RIFCSPHIGHO2_01_FULL_39_12b</name>
    <dbReference type="NCBI Taxonomy" id="1802030"/>
    <lineage>
        <taxon>Bacteria</taxon>
        <taxon>Candidatus Roizmaniibacteriota</taxon>
    </lineage>
</organism>
<dbReference type="PANTHER" id="PTHR11558:SF11">
    <property type="entry name" value="SPERMIDINE SYNTHASE"/>
    <property type="match status" value="1"/>
</dbReference>
<dbReference type="InterPro" id="IPR029063">
    <property type="entry name" value="SAM-dependent_MTases_sf"/>
</dbReference>
<dbReference type="InterPro" id="IPR035246">
    <property type="entry name" value="Spermidine_synt_N"/>
</dbReference>
<evidence type="ECO:0000256" key="4">
    <source>
        <dbReference type="HAMAP-Rule" id="MF_00198"/>
    </source>
</evidence>
<reference evidence="7 8" key="1">
    <citation type="journal article" date="2016" name="Nat. Commun.">
        <title>Thousands of microbial genomes shed light on interconnected biogeochemical processes in an aquifer system.</title>
        <authorList>
            <person name="Anantharaman K."/>
            <person name="Brown C.T."/>
            <person name="Hug L.A."/>
            <person name="Sharon I."/>
            <person name="Castelle C.J."/>
            <person name="Probst A.J."/>
            <person name="Thomas B.C."/>
            <person name="Singh A."/>
            <person name="Wilkins M.J."/>
            <person name="Karaoz U."/>
            <person name="Brodie E.L."/>
            <person name="Williams K.H."/>
            <person name="Hubbard S.S."/>
            <person name="Banfield J.F."/>
        </authorList>
    </citation>
    <scope>NUCLEOTIDE SEQUENCE [LARGE SCALE GENOMIC DNA]</scope>
</reference>
<evidence type="ECO:0000313" key="7">
    <source>
        <dbReference type="EMBL" id="OGK15800.1"/>
    </source>
</evidence>
<comment type="caution">
    <text evidence="7">The sequence shown here is derived from an EMBL/GenBank/DDBJ whole genome shotgun (WGS) entry which is preliminary data.</text>
</comment>
<dbReference type="CDD" id="cd02440">
    <property type="entry name" value="AdoMet_MTases"/>
    <property type="match status" value="1"/>
</dbReference>
<feature type="binding site" evidence="4">
    <location>
        <position position="113"/>
    </location>
    <ligand>
        <name>spermidine</name>
        <dbReference type="ChEBI" id="CHEBI:57834"/>
    </ligand>
</feature>
<evidence type="ECO:0000256" key="2">
    <source>
        <dbReference type="ARBA" id="ARBA00022679"/>
    </source>
</evidence>
<comment type="caution">
    <text evidence="4 5">Lacks conserved residue(s) required for the propagation of feature annotation.</text>
</comment>
<feature type="domain" description="PABS" evidence="6">
    <location>
        <begin position="29"/>
        <end position="264"/>
    </location>
</feature>
<comment type="pathway">
    <text evidence="4">Amine and polyamine biosynthesis; spermidine biosynthesis; spermidine from putrescine: step 1/1.</text>
</comment>
<dbReference type="GO" id="GO:0008295">
    <property type="term" value="P:spermidine biosynthetic process"/>
    <property type="evidence" value="ECO:0007669"/>
    <property type="project" value="UniProtKB-UniRule"/>
</dbReference>
<dbReference type="GO" id="GO:0004766">
    <property type="term" value="F:spermidine synthase activity"/>
    <property type="evidence" value="ECO:0007669"/>
    <property type="project" value="UniProtKB-UniRule"/>
</dbReference>
<feature type="binding site" evidence="4">
    <location>
        <position position="58"/>
    </location>
    <ligand>
        <name>S-methyl-5'-thioadenosine</name>
        <dbReference type="ChEBI" id="CHEBI:17509"/>
    </ligand>
</feature>
<feature type="binding site" evidence="4">
    <location>
        <position position="133"/>
    </location>
    <ligand>
        <name>S-methyl-5'-thioadenosine</name>
        <dbReference type="ChEBI" id="CHEBI:17509"/>
    </ligand>
</feature>
<comment type="catalytic activity">
    <reaction evidence="4">
        <text>S-adenosyl 3-(methylsulfanyl)propylamine + putrescine = S-methyl-5'-thioadenosine + spermidine + H(+)</text>
        <dbReference type="Rhea" id="RHEA:12721"/>
        <dbReference type="ChEBI" id="CHEBI:15378"/>
        <dbReference type="ChEBI" id="CHEBI:17509"/>
        <dbReference type="ChEBI" id="CHEBI:57443"/>
        <dbReference type="ChEBI" id="CHEBI:57834"/>
        <dbReference type="ChEBI" id="CHEBI:326268"/>
        <dbReference type="EC" id="2.5.1.16"/>
    </reaction>
</comment>
<evidence type="ECO:0000256" key="3">
    <source>
        <dbReference type="ARBA" id="ARBA00023115"/>
    </source>
</evidence>
<comment type="function">
    <text evidence="4">Catalyzes the irreversible transfer of a propylamine group from the amino donor S-adenosylmethioninamine (decarboxy-AdoMet) to putrescine (1,4-diaminobutane) to yield spermidine.</text>
</comment>
<dbReference type="AlphaFoldDB" id="A0A1F7GA66"/>
<comment type="caution">
    <text evidence="4">Lacks the conserved Asp active site.</text>
</comment>
<evidence type="ECO:0000259" key="6">
    <source>
        <dbReference type="PROSITE" id="PS51006"/>
    </source>
</evidence>
<feature type="binding site" evidence="4">
    <location>
        <begin position="164"/>
        <end position="165"/>
    </location>
    <ligand>
        <name>S-methyl-5'-thioadenosine</name>
        <dbReference type="ChEBI" id="CHEBI:17509"/>
    </ligand>
</feature>
<dbReference type="Pfam" id="PF01564">
    <property type="entry name" value="Spermine_synth"/>
    <property type="match status" value="1"/>
</dbReference>
<keyword evidence="4" id="KW-0745">Spermidine biosynthesis</keyword>
<dbReference type="InterPro" id="IPR030373">
    <property type="entry name" value="PABS_CS"/>
</dbReference>
<dbReference type="InterPro" id="IPR030374">
    <property type="entry name" value="PABS"/>
</dbReference>
<proteinExistence type="inferred from homology"/>
<dbReference type="InterPro" id="IPR001045">
    <property type="entry name" value="Spermi_synthase"/>
</dbReference>
<comment type="subunit">
    <text evidence="4">Homodimer or homotetramer.</text>
</comment>
<name>A0A1F7GA66_9BACT</name>
<dbReference type="HAMAP" id="MF_00198">
    <property type="entry name" value="Spermidine_synth"/>
    <property type="match status" value="1"/>
</dbReference>
<evidence type="ECO:0000313" key="8">
    <source>
        <dbReference type="Proteomes" id="UP000178372"/>
    </source>
</evidence>
<dbReference type="PROSITE" id="PS51006">
    <property type="entry name" value="PABS_2"/>
    <property type="match status" value="1"/>
</dbReference>
<dbReference type="Proteomes" id="UP000178372">
    <property type="component" value="Unassembled WGS sequence"/>
</dbReference>
<comment type="similarity">
    <text evidence="1 4">Belongs to the spermidine/spermine synthase family.</text>
</comment>
<keyword evidence="2 4" id="KW-0808">Transferase</keyword>
<dbReference type="EC" id="2.5.1.16" evidence="4"/>
<accession>A0A1F7GA66</accession>
<dbReference type="Gene3D" id="3.40.50.150">
    <property type="entry name" value="Vaccinia Virus protein VP39"/>
    <property type="match status" value="1"/>
</dbReference>
<dbReference type="UniPathway" id="UPA00248">
    <property type="reaction ID" value="UER00314"/>
</dbReference>
<dbReference type="InterPro" id="IPR037163">
    <property type="entry name" value="Spermidine_synt_N_sf"/>
</dbReference>
<dbReference type="PROSITE" id="PS01330">
    <property type="entry name" value="PABS_1"/>
    <property type="match status" value="1"/>
</dbReference>
<evidence type="ECO:0000256" key="5">
    <source>
        <dbReference type="PROSITE-ProRule" id="PRU00354"/>
    </source>
</evidence>
<dbReference type="PANTHER" id="PTHR11558">
    <property type="entry name" value="SPERMIDINE/SPERMINE SYNTHASE"/>
    <property type="match status" value="1"/>
</dbReference>
<sequence>MKNNLKLKTGREEKRAEYIQSLFKTIIPPGCIGEQYADDVALIFKVKRVLIQTKTRYQKVDIAETDYWGKILFLDNLLMKSDRDGYIINEMIVHPIMLTGPKKKKVLVVGGGEGFTATELLKYPYIEQIDIIDIDGEFVEICKNIYPEKMACLKNPRVNLIIQDGLEYLRQTNEIYDAIFTTPTDPLTISDPLFVREYFGLCHKHLVEDGIYETDAYMPFYKYGNIDYAYINKALSDFFPIAKIYTCTVPTFPGGLFSFGFASKKWDPEKDYHPFDFKVKNKYYNSDLHFAAFKMPQFMLDRIEEENNNRARKK</sequence>
<dbReference type="EMBL" id="MFZF01000024">
    <property type="protein sequence ID" value="OGK15800.1"/>
    <property type="molecule type" value="Genomic_DNA"/>
</dbReference>
<keyword evidence="3 4" id="KW-0620">Polyamine biosynthesis</keyword>
<gene>
    <name evidence="4" type="primary">speE</name>
    <name evidence="7" type="ORF">A2690_04670</name>
</gene>